<evidence type="ECO:0000256" key="2">
    <source>
        <dbReference type="ARBA" id="ARBA00023015"/>
    </source>
</evidence>
<dbReference type="PROSITE" id="PS50043">
    <property type="entry name" value="HTH_LUXR_2"/>
    <property type="match status" value="1"/>
</dbReference>
<proteinExistence type="predicted"/>
<dbReference type="SMART" id="SM00421">
    <property type="entry name" value="HTH_LUXR"/>
    <property type="match status" value="1"/>
</dbReference>
<dbReference type="PROSITE" id="PS00622">
    <property type="entry name" value="HTH_LUXR_1"/>
    <property type="match status" value="1"/>
</dbReference>
<dbReference type="SUPFAM" id="SSF52172">
    <property type="entry name" value="CheY-like"/>
    <property type="match status" value="1"/>
</dbReference>
<dbReference type="PANTHER" id="PTHR43214:SF24">
    <property type="entry name" value="TRANSCRIPTIONAL REGULATORY PROTEIN NARL-RELATED"/>
    <property type="match status" value="1"/>
</dbReference>
<dbReference type="Pfam" id="PF00196">
    <property type="entry name" value="GerE"/>
    <property type="match status" value="1"/>
</dbReference>
<dbReference type="Gene3D" id="3.40.50.2300">
    <property type="match status" value="1"/>
</dbReference>
<dbReference type="InterPro" id="IPR039420">
    <property type="entry name" value="WalR-like"/>
</dbReference>
<dbReference type="InterPro" id="IPR000792">
    <property type="entry name" value="Tscrpt_reg_LuxR_C"/>
</dbReference>
<dbReference type="SMART" id="SM00448">
    <property type="entry name" value="REC"/>
    <property type="match status" value="1"/>
</dbReference>
<dbReference type="PRINTS" id="PR00038">
    <property type="entry name" value="HTHLUXR"/>
</dbReference>
<accession>A0A4R7HVS1</accession>
<evidence type="ECO:0000259" key="6">
    <source>
        <dbReference type="PROSITE" id="PS50043"/>
    </source>
</evidence>
<keyword evidence="2" id="KW-0805">Transcription regulation</keyword>
<dbReference type="CDD" id="cd06170">
    <property type="entry name" value="LuxR_C_like"/>
    <property type="match status" value="1"/>
</dbReference>
<reference evidence="8 9" key="1">
    <citation type="submission" date="2019-03" db="EMBL/GenBank/DDBJ databases">
        <title>Sequencing the genomes of 1000 actinobacteria strains.</title>
        <authorList>
            <person name="Klenk H.-P."/>
        </authorList>
    </citation>
    <scope>NUCLEOTIDE SEQUENCE [LARGE SCALE GENOMIC DNA]</scope>
    <source>
        <strain evidence="8 9">DSM 18936</strain>
    </source>
</reference>
<organism evidence="8 9">
    <name type="scientific">Ilumatobacter fluminis</name>
    <dbReference type="NCBI Taxonomy" id="467091"/>
    <lineage>
        <taxon>Bacteria</taxon>
        <taxon>Bacillati</taxon>
        <taxon>Actinomycetota</taxon>
        <taxon>Acidimicrobiia</taxon>
        <taxon>Acidimicrobiales</taxon>
        <taxon>Ilumatobacteraceae</taxon>
        <taxon>Ilumatobacter</taxon>
    </lineage>
</organism>
<dbReference type="Proteomes" id="UP000294558">
    <property type="component" value="Unassembled WGS sequence"/>
</dbReference>
<comment type="caution">
    <text evidence="8">The sequence shown here is derived from an EMBL/GenBank/DDBJ whole genome shotgun (WGS) entry which is preliminary data.</text>
</comment>
<evidence type="ECO:0000256" key="5">
    <source>
        <dbReference type="PROSITE-ProRule" id="PRU00169"/>
    </source>
</evidence>
<dbReference type="InterPro" id="IPR016032">
    <property type="entry name" value="Sig_transdc_resp-reg_C-effctor"/>
</dbReference>
<dbReference type="CDD" id="cd17535">
    <property type="entry name" value="REC_NarL-like"/>
    <property type="match status" value="1"/>
</dbReference>
<dbReference type="Pfam" id="PF00072">
    <property type="entry name" value="Response_reg"/>
    <property type="match status" value="1"/>
</dbReference>
<feature type="domain" description="Response regulatory" evidence="7">
    <location>
        <begin position="3"/>
        <end position="121"/>
    </location>
</feature>
<keyword evidence="3" id="KW-0238">DNA-binding</keyword>
<gene>
    <name evidence="8" type="ORF">BDK89_0499</name>
</gene>
<keyword evidence="1 5" id="KW-0597">Phosphoprotein</keyword>
<dbReference type="PROSITE" id="PS50110">
    <property type="entry name" value="RESPONSE_REGULATORY"/>
    <property type="match status" value="1"/>
</dbReference>
<dbReference type="InterPro" id="IPR011006">
    <property type="entry name" value="CheY-like_superfamily"/>
</dbReference>
<dbReference type="PANTHER" id="PTHR43214">
    <property type="entry name" value="TWO-COMPONENT RESPONSE REGULATOR"/>
    <property type="match status" value="1"/>
</dbReference>
<evidence type="ECO:0000256" key="3">
    <source>
        <dbReference type="ARBA" id="ARBA00023125"/>
    </source>
</evidence>
<evidence type="ECO:0000259" key="7">
    <source>
        <dbReference type="PROSITE" id="PS50110"/>
    </source>
</evidence>
<protein>
    <submittedName>
        <fullName evidence="8">LuxR family two component transcriptional regulator</fullName>
    </submittedName>
</protein>
<name>A0A4R7HVS1_9ACTN</name>
<dbReference type="EMBL" id="SOAU01000001">
    <property type="protein sequence ID" value="TDT14940.1"/>
    <property type="molecule type" value="Genomic_DNA"/>
</dbReference>
<dbReference type="InterPro" id="IPR001789">
    <property type="entry name" value="Sig_transdc_resp-reg_receiver"/>
</dbReference>
<keyword evidence="9" id="KW-1185">Reference proteome</keyword>
<feature type="modified residue" description="4-aspartylphosphate" evidence="5">
    <location>
        <position position="54"/>
    </location>
</feature>
<dbReference type="InterPro" id="IPR058245">
    <property type="entry name" value="NreC/VraR/RcsB-like_REC"/>
</dbReference>
<dbReference type="AlphaFoldDB" id="A0A4R7HVS1"/>
<feature type="domain" description="HTH luxR-type" evidence="6">
    <location>
        <begin position="149"/>
        <end position="214"/>
    </location>
</feature>
<evidence type="ECO:0000313" key="8">
    <source>
        <dbReference type="EMBL" id="TDT14940.1"/>
    </source>
</evidence>
<evidence type="ECO:0000256" key="4">
    <source>
        <dbReference type="ARBA" id="ARBA00023163"/>
    </source>
</evidence>
<dbReference type="GO" id="GO:0006355">
    <property type="term" value="P:regulation of DNA-templated transcription"/>
    <property type="evidence" value="ECO:0007669"/>
    <property type="project" value="InterPro"/>
</dbReference>
<sequence>MIRVLIADDQEMARDGLALMLSRADDIEVVATAADGREAVEAAHRVRPDVCLLDVRMPRLGGVEACVELRREFGSGGAQVVIVTTFDEDRVVDDALSAGAVGFLLKSASAALVIEAVRAAASGDGLVAPEITGRLLRRLAAAPDPAAPTQEPFDALTEREEDVVALVAAGHTNAEIAELLHLSVATVKTHVNAILTKLGARNRVELAAFAFRTGRVT</sequence>
<dbReference type="SUPFAM" id="SSF46894">
    <property type="entry name" value="C-terminal effector domain of the bipartite response regulators"/>
    <property type="match status" value="1"/>
</dbReference>
<evidence type="ECO:0000256" key="1">
    <source>
        <dbReference type="ARBA" id="ARBA00022553"/>
    </source>
</evidence>
<dbReference type="GO" id="GO:0003677">
    <property type="term" value="F:DNA binding"/>
    <property type="evidence" value="ECO:0007669"/>
    <property type="project" value="UniProtKB-KW"/>
</dbReference>
<dbReference type="GO" id="GO:0000160">
    <property type="term" value="P:phosphorelay signal transduction system"/>
    <property type="evidence" value="ECO:0007669"/>
    <property type="project" value="InterPro"/>
</dbReference>
<dbReference type="RefSeq" id="WP_243839077.1">
    <property type="nucleotide sequence ID" value="NZ_SOAU01000001.1"/>
</dbReference>
<evidence type="ECO:0000313" key="9">
    <source>
        <dbReference type="Proteomes" id="UP000294558"/>
    </source>
</evidence>
<keyword evidence="4" id="KW-0804">Transcription</keyword>